<evidence type="ECO:0000256" key="1">
    <source>
        <dbReference type="SAM" id="Phobius"/>
    </source>
</evidence>
<keyword evidence="1" id="KW-0812">Transmembrane</keyword>
<feature type="transmembrane region" description="Helical" evidence="1">
    <location>
        <begin position="86"/>
        <end position="111"/>
    </location>
</feature>
<dbReference type="GO" id="GO:0016020">
    <property type="term" value="C:membrane"/>
    <property type="evidence" value="ECO:0007669"/>
    <property type="project" value="InterPro"/>
</dbReference>
<dbReference type="OrthoDB" id="5600918at2"/>
<dbReference type="AlphaFoldDB" id="A0A235CLC1"/>
<dbReference type="Proteomes" id="UP000243640">
    <property type="component" value="Unassembled WGS sequence"/>
</dbReference>
<protein>
    <recommendedName>
        <fullName evidence="2">Prepilin type IV endopeptidase peptidase domain-containing protein</fullName>
    </recommendedName>
</protein>
<dbReference type="EMBL" id="NQJF01000003">
    <property type="protein sequence ID" value="OYD25381.1"/>
    <property type="molecule type" value="Genomic_DNA"/>
</dbReference>
<dbReference type="InterPro" id="IPR000045">
    <property type="entry name" value="Prepilin_IV_endopep_pep"/>
</dbReference>
<feature type="transmembrane region" description="Helical" evidence="1">
    <location>
        <begin position="56"/>
        <end position="74"/>
    </location>
</feature>
<gene>
    <name evidence="3" type="ORF">B6S09_03955</name>
</gene>
<feature type="domain" description="Prepilin type IV endopeptidase peptidase" evidence="2">
    <location>
        <begin position="9"/>
        <end position="111"/>
    </location>
</feature>
<dbReference type="GO" id="GO:0004190">
    <property type="term" value="F:aspartic-type endopeptidase activity"/>
    <property type="evidence" value="ECO:0007669"/>
    <property type="project" value="InterPro"/>
</dbReference>
<accession>A0A235CLC1</accession>
<name>A0A235CLC1_9GAMM</name>
<organism evidence="3 4">
    <name type="scientific">Oceanimonas baumannii</name>
    <dbReference type="NCBI Taxonomy" id="129578"/>
    <lineage>
        <taxon>Bacteria</taxon>
        <taxon>Pseudomonadati</taxon>
        <taxon>Pseudomonadota</taxon>
        <taxon>Gammaproteobacteria</taxon>
        <taxon>Aeromonadales</taxon>
        <taxon>Aeromonadaceae</taxon>
        <taxon>Oceanimonas</taxon>
    </lineage>
</organism>
<feature type="transmembrane region" description="Helical" evidence="1">
    <location>
        <begin position="26"/>
        <end position="44"/>
    </location>
</feature>
<dbReference type="Gene3D" id="1.20.120.1220">
    <property type="match status" value="1"/>
</dbReference>
<keyword evidence="1" id="KW-1133">Transmembrane helix</keyword>
<dbReference type="RefSeq" id="WP_094277212.1">
    <property type="nucleotide sequence ID" value="NZ_NQJF01000003.1"/>
</dbReference>
<sequence>MEAVATPLIISWLFLCAFQDVHQRRISNFLTLPVFIFSLIWLLWQGCTLSGEPAMQGATAALIAVALTLPGFLAGKMGAGDIKMMLAFALLAGPMPLLWAFVLAAVTMLLWRISSGHLWNLLPAQVRGYAWTLSPEQRHKLPYAPFIFLGAAICIPFS</sequence>
<comment type="caution">
    <text evidence="3">The sequence shown here is derived from an EMBL/GenBank/DDBJ whole genome shotgun (WGS) entry which is preliminary data.</text>
</comment>
<evidence type="ECO:0000313" key="3">
    <source>
        <dbReference type="EMBL" id="OYD25381.1"/>
    </source>
</evidence>
<evidence type="ECO:0000259" key="2">
    <source>
        <dbReference type="Pfam" id="PF01478"/>
    </source>
</evidence>
<reference evidence="3 4" key="1">
    <citation type="submission" date="2017-08" db="EMBL/GenBank/DDBJ databases">
        <title>Draft Genome Sequence of the Marine Bacterium Oceanimonas baumannii ATCC 700832.</title>
        <authorList>
            <person name="Mcclelland W.D."/>
            <person name="Brennan M.A."/>
            <person name="Trachtenberg A.M."/>
            <person name="Maclea K.S."/>
        </authorList>
    </citation>
    <scope>NUCLEOTIDE SEQUENCE [LARGE SCALE GENOMIC DNA]</scope>
    <source>
        <strain evidence="3 4">ATCC 700832</strain>
    </source>
</reference>
<dbReference type="Pfam" id="PF01478">
    <property type="entry name" value="Peptidase_A24"/>
    <property type="match status" value="1"/>
</dbReference>
<evidence type="ECO:0000313" key="4">
    <source>
        <dbReference type="Proteomes" id="UP000243640"/>
    </source>
</evidence>
<proteinExistence type="predicted"/>
<keyword evidence="1" id="KW-0472">Membrane</keyword>